<dbReference type="AlphaFoldDB" id="B0DHX5"/>
<dbReference type="OrthoDB" id="8954335at2759"/>
<accession>B0DHX5</accession>
<dbReference type="InParanoid" id="B0DHX5"/>
<dbReference type="GeneID" id="6079134"/>
<protein>
    <recommendedName>
        <fullName evidence="2">G domain-containing protein</fullName>
    </recommendedName>
</protein>
<dbReference type="KEGG" id="lbc:LACBIDRAFT_302576"/>
<gene>
    <name evidence="3" type="ORF">LACBIDRAFT_302576</name>
</gene>
<name>B0DHX5_LACBS</name>
<evidence type="ECO:0000256" key="1">
    <source>
        <dbReference type="SAM" id="MobiDB-lite"/>
    </source>
</evidence>
<sequence>MLKNRRTPSWKPEANDIIIPIMGPTGAGKSTFINFIAGKDVTTVGHDLESCTATILPVVIRDSLPSDFPEGRRLVLVDTPGFGDTHLDNTVILQYIGTWLETMYDSQKGETKLAGIVYLHDISLTRMLVSTEKSFDIFEKLCGKDALKRVVLCTTKWSDIYQDEGAKRTEQLEENRWKEMIYGGSTVAKFEDSQESAWGVIAPIIEKDRYGKMDALEIQQQLVIAKKLIPETEAGQQLRYSLDGLLKLFRQASSKDSSRRKELDDQIAAIRDFAKSVDVPVTQRILRLLDFVVDKVRDIFMPSMNVSLALSPSRGNKLLVPAVGARLEADVEKLVMLLGETDLLYKKLITLSDAEITNFGSDKQATTEVRCWSVTREDSKPLFVVAAPSFDSHQGGDSAIFEKVRSWLSSSCREDMIFGIIYLRSRVHPPSSELGGRALELVKQSGLQSNILFASFASEATGTVKYGFDGSVASPQETSEQALEMFDIALGKPVKLDLLLEELRTISEVATNGKGKGSKSRSRALISIGRRGA</sequence>
<dbReference type="STRING" id="486041.B0DHX5"/>
<dbReference type="InterPro" id="IPR006073">
    <property type="entry name" value="GTP-bd"/>
</dbReference>
<dbReference type="Pfam" id="PF01926">
    <property type="entry name" value="MMR_HSR1"/>
    <property type="match status" value="1"/>
</dbReference>
<feature type="domain" description="G" evidence="2">
    <location>
        <begin position="21"/>
        <end position="91"/>
    </location>
</feature>
<feature type="region of interest" description="Disordered" evidence="1">
    <location>
        <begin position="511"/>
        <end position="533"/>
    </location>
</feature>
<evidence type="ECO:0000259" key="2">
    <source>
        <dbReference type="Pfam" id="PF01926"/>
    </source>
</evidence>
<dbReference type="EMBL" id="DS547111">
    <property type="protein sequence ID" value="EDR05908.1"/>
    <property type="molecule type" value="Genomic_DNA"/>
</dbReference>
<dbReference type="RefSeq" id="XP_001883584.1">
    <property type="nucleotide sequence ID" value="XM_001883549.1"/>
</dbReference>
<proteinExistence type="predicted"/>
<dbReference type="Proteomes" id="UP000001194">
    <property type="component" value="Unassembled WGS sequence"/>
</dbReference>
<evidence type="ECO:0000313" key="3">
    <source>
        <dbReference type="EMBL" id="EDR05908.1"/>
    </source>
</evidence>
<dbReference type="GO" id="GO:0005525">
    <property type="term" value="F:GTP binding"/>
    <property type="evidence" value="ECO:0007669"/>
    <property type="project" value="InterPro"/>
</dbReference>
<dbReference type="SUPFAM" id="SSF52540">
    <property type="entry name" value="P-loop containing nucleoside triphosphate hydrolases"/>
    <property type="match status" value="1"/>
</dbReference>
<organism evidence="4">
    <name type="scientific">Laccaria bicolor (strain S238N-H82 / ATCC MYA-4686)</name>
    <name type="common">Bicoloured deceiver</name>
    <name type="synonym">Laccaria laccata var. bicolor</name>
    <dbReference type="NCBI Taxonomy" id="486041"/>
    <lineage>
        <taxon>Eukaryota</taxon>
        <taxon>Fungi</taxon>
        <taxon>Dikarya</taxon>
        <taxon>Basidiomycota</taxon>
        <taxon>Agaricomycotina</taxon>
        <taxon>Agaricomycetes</taxon>
        <taxon>Agaricomycetidae</taxon>
        <taxon>Agaricales</taxon>
        <taxon>Agaricineae</taxon>
        <taxon>Hydnangiaceae</taxon>
        <taxon>Laccaria</taxon>
    </lineage>
</organism>
<reference evidence="3 4" key="1">
    <citation type="journal article" date="2008" name="Nature">
        <title>The genome of Laccaria bicolor provides insights into mycorrhizal symbiosis.</title>
        <authorList>
            <person name="Martin F."/>
            <person name="Aerts A."/>
            <person name="Ahren D."/>
            <person name="Brun A."/>
            <person name="Danchin E.G.J."/>
            <person name="Duchaussoy F."/>
            <person name="Gibon J."/>
            <person name="Kohler A."/>
            <person name="Lindquist E."/>
            <person name="Pereda V."/>
            <person name="Salamov A."/>
            <person name="Shapiro H.J."/>
            <person name="Wuyts J."/>
            <person name="Blaudez D."/>
            <person name="Buee M."/>
            <person name="Brokstein P."/>
            <person name="Canbaeck B."/>
            <person name="Cohen D."/>
            <person name="Courty P.E."/>
            <person name="Coutinho P.M."/>
            <person name="Delaruelle C."/>
            <person name="Detter J.C."/>
            <person name="Deveau A."/>
            <person name="DiFazio S."/>
            <person name="Duplessis S."/>
            <person name="Fraissinet-Tachet L."/>
            <person name="Lucic E."/>
            <person name="Frey-Klett P."/>
            <person name="Fourrey C."/>
            <person name="Feussner I."/>
            <person name="Gay G."/>
            <person name="Grimwood J."/>
            <person name="Hoegger P.J."/>
            <person name="Jain P."/>
            <person name="Kilaru S."/>
            <person name="Labbe J."/>
            <person name="Lin Y.C."/>
            <person name="Legue V."/>
            <person name="Le Tacon F."/>
            <person name="Marmeisse R."/>
            <person name="Melayah D."/>
            <person name="Montanini B."/>
            <person name="Muratet M."/>
            <person name="Nehls U."/>
            <person name="Niculita-Hirzel H."/>
            <person name="Oudot-Le Secq M.P."/>
            <person name="Peter M."/>
            <person name="Quesneville H."/>
            <person name="Rajashekar B."/>
            <person name="Reich M."/>
            <person name="Rouhier N."/>
            <person name="Schmutz J."/>
            <person name="Yin T."/>
            <person name="Chalot M."/>
            <person name="Henrissat B."/>
            <person name="Kuees U."/>
            <person name="Lucas S."/>
            <person name="Van de Peer Y."/>
            <person name="Podila G.K."/>
            <person name="Polle A."/>
            <person name="Pukkila P.J."/>
            <person name="Richardson P.M."/>
            <person name="Rouze P."/>
            <person name="Sanders I.R."/>
            <person name="Stajich J.E."/>
            <person name="Tunlid A."/>
            <person name="Tuskan G."/>
            <person name="Grigoriev I.V."/>
        </authorList>
    </citation>
    <scope>NUCLEOTIDE SEQUENCE [LARGE SCALE GENOMIC DNA]</scope>
    <source>
        <strain evidence="4">S238N-H82 / ATCC MYA-4686</strain>
    </source>
</reference>
<dbReference type="Gene3D" id="3.40.50.300">
    <property type="entry name" value="P-loop containing nucleotide triphosphate hydrolases"/>
    <property type="match status" value="1"/>
</dbReference>
<dbReference type="InterPro" id="IPR027417">
    <property type="entry name" value="P-loop_NTPase"/>
</dbReference>
<dbReference type="HOGENOM" id="CLU_018003_8_0_1"/>
<evidence type="ECO:0000313" key="4">
    <source>
        <dbReference type="Proteomes" id="UP000001194"/>
    </source>
</evidence>
<keyword evidence="4" id="KW-1185">Reference proteome</keyword>